<dbReference type="PANTHER" id="PTHR12143">
    <property type="entry name" value="PEPTIDE N-GLYCANASE PNGASE -RELATED"/>
    <property type="match status" value="1"/>
</dbReference>
<dbReference type="OrthoDB" id="409136at2759"/>
<evidence type="ECO:0000256" key="3">
    <source>
        <dbReference type="ARBA" id="ARBA00022833"/>
    </source>
</evidence>
<dbReference type="RefSeq" id="XP_003060054.1">
    <property type="nucleotide sequence ID" value="XM_003060008.1"/>
</dbReference>
<comment type="similarity">
    <text evidence="1">Belongs to the transglutaminase-like superfamily. PNGase family.</text>
</comment>
<evidence type="ECO:0000313" key="5">
    <source>
        <dbReference type="EMBL" id="EEH56006.1"/>
    </source>
</evidence>
<gene>
    <name evidence="5" type="ORF">MICPUCDRAFT_18374</name>
</gene>
<feature type="non-terminal residue" evidence="5">
    <location>
        <position position="290"/>
    </location>
</feature>
<keyword evidence="6" id="KW-1185">Reference proteome</keyword>
<dbReference type="STRING" id="564608.C1MVK6"/>
<accession>C1MVK6</accession>
<reference evidence="5 6" key="1">
    <citation type="journal article" date="2009" name="Science">
        <title>Green evolution and dynamic adaptations revealed by genomes of the marine picoeukaryotes Micromonas.</title>
        <authorList>
            <person name="Worden A.Z."/>
            <person name="Lee J.H."/>
            <person name="Mock T."/>
            <person name="Rouze P."/>
            <person name="Simmons M.P."/>
            <person name="Aerts A.L."/>
            <person name="Allen A.E."/>
            <person name="Cuvelier M.L."/>
            <person name="Derelle E."/>
            <person name="Everett M.V."/>
            <person name="Foulon E."/>
            <person name="Grimwood J."/>
            <person name="Gundlach H."/>
            <person name="Henrissat B."/>
            <person name="Napoli C."/>
            <person name="McDonald S.M."/>
            <person name="Parker M.S."/>
            <person name="Rombauts S."/>
            <person name="Salamov A."/>
            <person name="Von Dassow P."/>
            <person name="Badger J.H."/>
            <person name="Coutinho P.M."/>
            <person name="Demir E."/>
            <person name="Dubchak I."/>
            <person name="Gentemann C."/>
            <person name="Eikrem W."/>
            <person name="Gready J.E."/>
            <person name="John U."/>
            <person name="Lanier W."/>
            <person name="Lindquist E.A."/>
            <person name="Lucas S."/>
            <person name="Mayer K.F."/>
            <person name="Moreau H."/>
            <person name="Not F."/>
            <person name="Otillar R."/>
            <person name="Panaud O."/>
            <person name="Pangilinan J."/>
            <person name="Paulsen I."/>
            <person name="Piegu B."/>
            <person name="Poliakov A."/>
            <person name="Robbens S."/>
            <person name="Schmutz J."/>
            <person name="Toulza E."/>
            <person name="Wyss T."/>
            <person name="Zelensky A."/>
            <person name="Zhou K."/>
            <person name="Armbrust E.V."/>
            <person name="Bhattacharya D."/>
            <person name="Goodenough U.W."/>
            <person name="Van de Peer Y."/>
            <person name="Grigoriev I.V."/>
        </authorList>
    </citation>
    <scope>NUCLEOTIDE SEQUENCE [LARGE SCALE GENOMIC DNA]</scope>
    <source>
        <strain evidence="5 6">CCMP1545</strain>
    </source>
</reference>
<dbReference type="Pfam" id="PF01841">
    <property type="entry name" value="Transglut_core"/>
    <property type="match status" value="1"/>
</dbReference>
<dbReference type="AlphaFoldDB" id="C1MVK6"/>
<dbReference type="EMBL" id="GG663741">
    <property type="protein sequence ID" value="EEH56006.1"/>
    <property type="molecule type" value="Genomic_DNA"/>
</dbReference>
<dbReference type="GO" id="GO:0000224">
    <property type="term" value="F:peptide-N4-(N-acetyl-beta-glucosaminyl)asparagine amidase activity"/>
    <property type="evidence" value="ECO:0007669"/>
    <property type="project" value="TreeGrafter"/>
</dbReference>
<dbReference type="InterPro" id="IPR050883">
    <property type="entry name" value="PNGase"/>
</dbReference>
<dbReference type="Proteomes" id="UP000001876">
    <property type="component" value="Unassembled WGS sequence"/>
</dbReference>
<dbReference type="KEGG" id="mpp:MICPUCDRAFT_18374"/>
<dbReference type="GeneID" id="9685208"/>
<dbReference type="SMART" id="SM00460">
    <property type="entry name" value="TGc"/>
    <property type="match status" value="1"/>
</dbReference>
<keyword evidence="2" id="KW-0479">Metal-binding</keyword>
<sequence>MDADELLARSLQQEENALAAAASARDDDVHAAFASRLRGGVETVSRHHDDLAKAVALSVVPLDRLDAEARALVTASRAAAAAAAAAAADASSPSPSPAAKEISHEDARLLRLLRWFKREFFRWCDAPPCDVCGASGPELVSCVGMTPPTANDLAHGASRVEAYACASATCDGAVTTRFPRYNDASKLLETRRGRCGEFANAFAQLCVALGYDTRWVIDWEDHVWCEVFSASQGRWLHCDACEDACDQPLLYEKGWGKKLSYAIAFGRGGVKDVTRRYVVDFDATVAARTR</sequence>
<dbReference type="PANTHER" id="PTHR12143:SF19">
    <property type="entry name" value="PEPTIDE-N(4)-(N-ACETYL-BETA-GLUCOSAMINYL)ASPARAGINE AMIDASE"/>
    <property type="match status" value="1"/>
</dbReference>
<dbReference type="Gene3D" id="2.20.25.10">
    <property type="match status" value="1"/>
</dbReference>
<dbReference type="GO" id="GO:0006516">
    <property type="term" value="P:glycoprotein catabolic process"/>
    <property type="evidence" value="ECO:0007669"/>
    <property type="project" value="TreeGrafter"/>
</dbReference>
<dbReference type="GO" id="GO:0005634">
    <property type="term" value="C:nucleus"/>
    <property type="evidence" value="ECO:0007669"/>
    <property type="project" value="TreeGrafter"/>
</dbReference>
<dbReference type="SUPFAM" id="SSF54001">
    <property type="entry name" value="Cysteine proteinases"/>
    <property type="match status" value="1"/>
</dbReference>
<evidence type="ECO:0000259" key="4">
    <source>
        <dbReference type="SMART" id="SM00460"/>
    </source>
</evidence>
<dbReference type="OMA" id="PRYNSAI"/>
<dbReference type="Gene3D" id="3.10.620.30">
    <property type="match status" value="1"/>
</dbReference>
<dbReference type="eggNOG" id="KOG0909">
    <property type="taxonomic scope" value="Eukaryota"/>
</dbReference>
<dbReference type="InterPro" id="IPR002931">
    <property type="entry name" value="Transglutaminase-like"/>
</dbReference>
<dbReference type="GO" id="GO:0005829">
    <property type="term" value="C:cytosol"/>
    <property type="evidence" value="ECO:0007669"/>
    <property type="project" value="TreeGrafter"/>
</dbReference>
<evidence type="ECO:0000256" key="1">
    <source>
        <dbReference type="ARBA" id="ARBA00009390"/>
    </source>
</evidence>
<keyword evidence="3" id="KW-0862">Zinc</keyword>
<dbReference type="InterPro" id="IPR038765">
    <property type="entry name" value="Papain-like_cys_pep_sf"/>
</dbReference>
<name>C1MVK6_MICPC</name>
<organism evidence="6">
    <name type="scientific">Micromonas pusilla (strain CCMP1545)</name>
    <name type="common">Picoplanktonic green alga</name>
    <dbReference type="NCBI Taxonomy" id="564608"/>
    <lineage>
        <taxon>Eukaryota</taxon>
        <taxon>Viridiplantae</taxon>
        <taxon>Chlorophyta</taxon>
        <taxon>Mamiellophyceae</taxon>
        <taxon>Mamiellales</taxon>
        <taxon>Mamiellaceae</taxon>
        <taxon>Micromonas</taxon>
    </lineage>
</organism>
<proteinExistence type="inferred from homology"/>
<dbReference type="GO" id="GO:0046872">
    <property type="term" value="F:metal ion binding"/>
    <property type="evidence" value="ECO:0007669"/>
    <property type="project" value="UniProtKB-KW"/>
</dbReference>
<protein>
    <submittedName>
        <fullName evidence="5">Predicted protein</fullName>
    </submittedName>
</protein>
<evidence type="ECO:0000256" key="2">
    <source>
        <dbReference type="ARBA" id="ARBA00022723"/>
    </source>
</evidence>
<feature type="domain" description="Transglutaminase-like" evidence="4">
    <location>
        <begin position="187"/>
        <end position="242"/>
    </location>
</feature>
<evidence type="ECO:0000313" key="6">
    <source>
        <dbReference type="Proteomes" id="UP000001876"/>
    </source>
</evidence>